<evidence type="ECO:0000256" key="3">
    <source>
        <dbReference type="ARBA" id="ARBA00022729"/>
    </source>
</evidence>
<comment type="caution">
    <text evidence="6">The sequence shown here is derived from an EMBL/GenBank/DDBJ whole genome shotgun (WGS) entry which is preliminary data.</text>
</comment>
<evidence type="ECO:0000256" key="4">
    <source>
        <dbReference type="SAM" id="MobiDB-lite"/>
    </source>
</evidence>
<gene>
    <name evidence="6" type="ORF">AKJ63_01920</name>
</gene>
<dbReference type="Gene3D" id="3.40.50.2300">
    <property type="match status" value="2"/>
</dbReference>
<dbReference type="AlphaFoldDB" id="A0A133UA57"/>
<dbReference type="PANTHER" id="PTHR46847:SF1">
    <property type="entry name" value="D-ALLOSE-BINDING PERIPLASMIC PROTEIN-RELATED"/>
    <property type="match status" value="1"/>
</dbReference>
<keyword evidence="3" id="KW-0732">Signal</keyword>
<dbReference type="SUPFAM" id="SSF53822">
    <property type="entry name" value="Periplasmic binding protein-like I"/>
    <property type="match status" value="1"/>
</dbReference>
<dbReference type="Pfam" id="PF13407">
    <property type="entry name" value="Peripla_BP_4"/>
    <property type="match status" value="1"/>
</dbReference>
<organism evidence="6 7">
    <name type="scientific">candidate division MSBL1 archaeon SCGC-AAA259D18</name>
    <dbReference type="NCBI Taxonomy" id="1698262"/>
    <lineage>
        <taxon>Archaea</taxon>
        <taxon>Methanobacteriati</taxon>
        <taxon>Methanobacteriota</taxon>
        <taxon>candidate division MSBL1</taxon>
    </lineage>
</organism>
<feature type="domain" description="Periplasmic binding protein" evidence="5">
    <location>
        <begin position="63"/>
        <end position="323"/>
    </location>
</feature>
<dbReference type="PANTHER" id="PTHR46847">
    <property type="entry name" value="D-ALLOSE-BINDING PERIPLASMIC PROTEIN-RELATED"/>
    <property type="match status" value="1"/>
</dbReference>
<evidence type="ECO:0000256" key="1">
    <source>
        <dbReference type="ARBA" id="ARBA00004196"/>
    </source>
</evidence>
<feature type="compositionally biased region" description="Acidic residues" evidence="4">
    <location>
        <begin position="8"/>
        <end position="21"/>
    </location>
</feature>
<reference evidence="6 7" key="1">
    <citation type="journal article" date="2016" name="Sci. Rep.">
        <title>Metabolic traits of an uncultured archaeal lineage -MSBL1- from brine pools of the Red Sea.</title>
        <authorList>
            <person name="Mwirichia R."/>
            <person name="Alam I."/>
            <person name="Rashid M."/>
            <person name="Vinu M."/>
            <person name="Ba-Alawi W."/>
            <person name="Anthony Kamau A."/>
            <person name="Kamanda Ngugi D."/>
            <person name="Goker M."/>
            <person name="Klenk H.P."/>
            <person name="Bajic V."/>
            <person name="Stingl U."/>
        </authorList>
    </citation>
    <scope>NUCLEOTIDE SEQUENCE [LARGE SCALE GENOMIC DNA]</scope>
    <source>
        <strain evidence="6">SCGC-AAA259D18</strain>
    </source>
</reference>
<comment type="similarity">
    <text evidence="2">Belongs to the bacterial solute-binding protein 2 family.</text>
</comment>
<keyword evidence="7" id="KW-1185">Reference proteome</keyword>
<dbReference type="GO" id="GO:0030246">
    <property type="term" value="F:carbohydrate binding"/>
    <property type="evidence" value="ECO:0007669"/>
    <property type="project" value="UniProtKB-ARBA"/>
</dbReference>
<proteinExistence type="inferred from homology"/>
<evidence type="ECO:0000313" key="7">
    <source>
        <dbReference type="Proteomes" id="UP000070195"/>
    </source>
</evidence>
<dbReference type="InterPro" id="IPR025997">
    <property type="entry name" value="SBP_2_dom"/>
</dbReference>
<dbReference type="Proteomes" id="UP000070195">
    <property type="component" value="Unassembled WGS sequence"/>
</dbReference>
<evidence type="ECO:0000259" key="5">
    <source>
        <dbReference type="Pfam" id="PF13407"/>
    </source>
</evidence>
<name>A0A133UA57_9EURY</name>
<dbReference type="EMBL" id="LHXM01000036">
    <property type="protein sequence ID" value="KXA91093.1"/>
    <property type="molecule type" value="Genomic_DNA"/>
</dbReference>
<accession>A0A133UA57</accession>
<protein>
    <recommendedName>
        <fullName evidence="5">Periplasmic binding protein domain-containing protein</fullName>
    </recommendedName>
</protein>
<dbReference type="InterPro" id="IPR028082">
    <property type="entry name" value="Peripla_BP_I"/>
</dbReference>
<evidence type="ECO:0000313" key="6">
    <source>
        <dbReference type="EMBL" id="KXA91093.1"/>
    </source>
</evidence>
<dbReference type="CDD" id="cd01536">
    <property type="entry name" value="PBP1_ABC_sugar_binding-like"/>
    <property type="match status" value="1"/>
</dbReference>
<evidence type="ECO:0000256" key="2">
    <source>
        <dbReference type="ARBA" id="ARBA00007639"/>
    </source>
</evidence>
<sequence>MDVAPTVDGEEIESETVEVESGETKDVEFTVTKEEAGNYTVSVHGRTTILEVTAEALEELLIGHSPLFTRDEFFRTLVRATQYYCQAHEGISQNWMNPHNTSAQQIKDMKYMIQQGVDGIIASPISASACASVVDTAYSQNIPTVTYNTDAPTKNVAATVMVNNETLGAAAAEALIEKMKKAGVELEGTAVIDGGDKTWPQAQARTRGFEKVFEEYPGLEIVKYWNEGWDMKKAKDKMTQYLIAHGKPLIAVGVNNTTNSGVIEALRAQDALVPRSQPNEHVWTAFIGLNSVVQEAMKNGYAEISSNQPNLIYGTLALYLVERCIRNGPTPLADPGDVPEPGDTVIADPSKPIGEIEEGTWNLALPKPTVLSGVDIAKQKWTPCPVVEKDGHPWIVTEPLVVEWDKAYTAPVYVNLAPKWLE</sequence>
<feature type="region of interest" description="Disordered" evidence="4">
    <location>
        <begin position="1"/>
        <end position="23"/>
    </location>
</feature>
<comment type="subcellular location">
    <subcellularLocation>
        <location evidence="1">Cell envelope</location>
    </subcellularLocation>
</comment>